<reference evidence="3" key="1">
    <citation type="submission" date="2022-11" db="UniProtKB">
        <authorList>
            <consortium name="WormBaseParasite"/>
        </authorList>
    </citation>
    <scope>IDENTIFICATION</scope>
</reference>
<evidence type="ECO:0000256" key="1">
    <source>
        <dbReference type="SAM" id="MobiDB-lite"/>
    </source>
</evidence>
<dbReference type="AlphaFoldDB" id="A0A915MT78"/>
<dbReference type="WBParaSite" id="scaffold4899_cov224.g8797">
    <property type="protein sequence ID" value="scaffold4899_cov224.g8797"/>
    <property type="gene ID" value="scaffold4899_cov224.g8797"/>
</dbReference>
<protein>
    <submittedName>
        <fullName evidence="3">Glucuronosyltransferase</fullName>
    </submittedName>
</protein>
<evidence type="ECO:0000313" key="3">
    <source>
        <dbReference type="WBParaSite" id="scaffold4899_cov224.g8797"/>
    </source>
</evidence>
<sequence>MVISAKLQMNERNACCPCIRVSEDEGNKKTSNSLEEPKMEEEKEADEGIGEEVVESGGLNKLNNKLNIMTSSASFSSEFSISTSLSVENKINNTKPKNTPMCNFFRSQDFVWENDQIKPTDNWDPLEMRSFRFRIGVTNFNNANDLVLVTQMLRELASRHKDLQVYTFQHGRAIADQLNVLLPFTLRNDLIAMA</sequence>
<proteinExistence type="predicted"/>
<keyword evidence="2" id="KW-1185">Reference proteome</keyword>
<evidence type="ECO:0000313" key="2">
    <source>
        <dbReference type="Proteomes" id="UP000887561"/>
    </source>
</evidence>
<dbReference type="Proteomes" id="UP000887561">
    <property type="component" value="Unplaced"/>
</dbReference>
<organism evidence="2 3">
    <name type="scientific">Meloidogyne javanica</name>
    <name type="common">Root-knot nematode worm</name>
    <dbReference type="NCBI Taxonomy" id="6303"/>
    <lineage>
        <taxon>Eukaryota</taxon>
        <taxon>Metazoa</taxon>
        <taxon>Ecdysozoa</taxon>
        <taxon>Nematoda</taxon>
        <taxon>Chromadorea</taxon>
        <taxon>Rhabditida</taxon>
        <taxon>Tylenchina</taxon>
        <taxon>Tylenchomorpha</taxon>
        <taxon>Tylenchoidea</taxon>
        <taxon>Meloidogynidae</taxon>
        <taxon>Meloidogyninae</taxon>
        <taxon>Meloidogyne</taxon>
        <taxon>Meloidogyne incognita group</taxon>
    </lineage>
</organism>
<name>A0A915MT78_MELJA</name>
<feature type="region of interest" description="Disordered" evidence="1">
    <location>
        <begin position="24"/>
        <end position="48"/>
    </location>
</feature>
<accession>A0A915MT78</accession>